<evidence type="ECO:0000313" key="8">
    <source>
        <dbReference type="EMBL" id="SEF12496.1"/>
    </source>
</evidence>
<evidence type="ECO:0000256" key="5">
    <source>
        <dbReference type="PIRSR" id="PIRSR606118-50"/>
    </source>
</evidence>
<dbReference type="InterPro" id="IPR006118">
    <property type="entry name" value="Recombinase_CS"/>
</dbReference>
<feature type="active site" description="O-(5'-phospho-DNA)-serine intermediate" evidence="5 6">
    <location>
        <position position="25"/>
    </location>
</feature>
<evidence type="ECO:0000256" key="1">
    <source>
        <dbReference type="ARBA" id="ARBA00009913"/>
    </source>
</evidence>
<evidence type="ECO:0000256" key="3">
    <source>
        <dbReference type="ARBA" id="ARBA00023125"/>
    </source>
</evidence>
<dbReference type="PROSITE" id="PS00397">
    <property type="entry name" value="RECOMBINASES_1"/>
    <property type="match status" value="1"/>
</dbReference>
<evidence type="ECO:0000256" key="4">
    <source>
        <dbReference type="ARBA" id="ARBA00023172"/>
    </source>
</evidence>
<dbReference type="AlphaFoldDB" id="A0A1H5PFI3"/>
<keyword evidence="2" id="KW-0229">DNA integration</keyword>
<dbReference type="SUPFAM" id="SSF46689">
    <property type="entry name" value="Homeodomain-like"/>
    <property type="match status" value="1"/>
</dbReference>
<keyword evidence="4" id="KW-0233">DNA recombination</keyword>
<protein>
    <submittedName>
        <fullName evidence="8">Site-specific DNA recombinase</fullName>
    </submittedName>
</protein>
<reference evidence="8 9" key="1">
    <citation type="submission" date="2016-10" db="EMBL/GenBank/DDBJ databases">
        <authorList>
            <person name="de Groot N.N."/>
        </authorList>
    </citation>
    <scope>NUCLEOTIDE SEQUENCE [LARGE SCALE GENOMIC DNA]</scope>
    <source>
        <strain evidence="8 9">DSM 22274</strain>
    </source>
</reference>
<proteinExistence type="inferred from homology"/>
<comment type="similarity">
    <text evidence="1">Belongs to the site-specific recombinase resolvase family.</text>
</comment>
<dbReference type="PROSITE" id="PS00398">
    <property type="entry name" value="RECOMBINASES_2"/>
    <property type="match status" value="1"/>
</dbReference>
<dbReference type="InterPro" id="IPR006119">
    <property type="entry name" value="Resolv_N"/>
</dbReference>
<dbReference type="GO" id="GO:0003677">
    <property type="term" value="F:DNA binding"/>
    <property type="evidence" value="ECO:0007669"/>
    <property type="project" value="UniProtKB-KW"/>
</dbReference>
<dbReference type="InterPro" id="IPR006120">
    <property type="entry name" value="Resolvase_HTH_dom"/>
</dbReference>
<evidence type="ECO:0000256" key="6">
    <source>
        <dbReference type="PROSITE-ProRule" id="PRU10137"/>
    </source>
</evidence>
<evidence type="ECO:0000259" key="7">
    <source>
        <dbReference type="PROSITE" id="PS51736"/>
    </source>
</evidence>
<dbReference type="InterPro" id="IPR009057">
    <property type="entry name" value="Homeodomain-like_sf"/>
</dbReference>
<accession>A0A1H5PFI3</accession>
<evidence type="ECO:0000256" key="2">
    <source>
        <dbReference type="ARBA" id="ARBA00022908"/>
    </source>
</evidence>
<keyword evidence="3" id="KW-0238">DNA-binding</keyword>
<organism evidence="8 9">
    <name type="scientific">Arthrobacter alpinus</name>
    <dbReference type="NCBI Taxonomy" id="656366"/>
    <lineage>
        <taxon>Bacteria</taxon>
        <taxon>Bacillati</taxon>
        <taxon>Actinomycetota</taxon>
        <taxon>Actinomycetes</taxon>
        <taxon>Micrococcales</taxon>
        <taxon>Micrococcaceae</taxon>
        <taxon>Arthrobacter</taxon>
    </lineage>
</organism>
<dbReference type="PANTHER" id="PTHR30461">
    <property type="entry name" value="DNA-INVERTASE FROM LAMBDOID PROPHAGE"/>
    <property type="match status" value="1"/>
</dbReference>
<dbReference type="Gene3D" id="3.40.50.1390">
    <property type="entry name" value="Resolvase, N-terminal catalytic domain"/>
    <property type="match status" value="1"/>
</dbReference>
<dbReference type="PANTHER" id="PTHR30461:SF2">
    <property type="entry name" value="SERINE RECOMBINASE PINE-RELATED"/>
    <property type="match status" value="1"/>
</dbReference>
<evidence type="ECO:0000313" key="9">
    <source>
        <dbReference type="Proteomes" id="UP000182725"/>
    </source>
</evidence>
<name>A0A1H5PFI3_9MICC</name>
<dbReference type="Gene3D" id="1.10.10.60">
    <property type="entry name" value="Homeodomain-like"/>
    <property type="match status" value="1"/>
</dbReference>
<dbReference type="SMART" id="SM00857">
    <property type="entry name" value="Resolvase"/>
    <property type="match status" value="1"/>
</dbReference>
<dbReference type="InterPro" id="IPR050639">
    <property type="entry name" value="SSR_resolvase"/>
</dbReference>
<dbReference type="EMBL" id="FNTV01000002">
    <property type="protein sequence ID" value="SEF12496.1"/>
    <property type="molecule type" value="Genomic_DNA"/>
</dbReference>
<feature type="domain" description="Resolvase/invertase-type recombinase catalytic" evidence="7">
    <location>
        <begin position="17"/>
        <end position="153"/>
    </location>
</feature>
<sequence length="206" mass="21958">MPVDGGLNATLKTMTGLLIGYARVSTNDQDLTAQKNALLVLGVSQEKTFTDQGLTGANRARPGLGQALAACRGGDTLVVTKLDRLARSLRDAKDIVDELTRREVKLSIGGSVHDPTDPVGRLLFNVLAMVAEFEADLIRARTREGMAVAKAKGNLRGKQPKLSKAQEAHLFSVHQAGTHTTVEIAELFGVARSTVYRAIKRAGAAT</sequence>
<dbReference type="SUPFAM" id="SSF53041">
    <property type="entry name" value="Resolvase-like"/>
    <property type="match status" value="1"/>
</dbReference>
<gene>
    <name evidence="8" type="ORF">SAMN04489740_4250</name>
</gene>
<dbReference type="GO" id="GO:0015074">
    <property type="term" value="P:DNA integration"/>
    <property type="evidence" value="ECO:0007669"/>
    <property type="project" value="UniProtKB-KW"/>
</dbReference>
<dbReference type="Pfam" id="PF02796">
    <property type="entry name" value="HTH_7"/>
    <property type="match status" value="1"/>
</dbReference>
<dbReference type="Pfam" id="PF00239">
    <property type="entry name" value="Resolvase"/>
    <property type="match status" value="1"/>
</dbReference>
<dbReference type="Proteomes" id="UP000182725">
    <property type="component" value="Unassembled WGS sequence"/>
</dbReference>
<dbReference type="InterPro" id="IPR036162">
    <property type="entry name" value="Resolvase-like_N_sf"/>
</dbReference>
<dbReference type="GO" id="GO:0000150">
    <property type="term" value="F:DNA strand exchange activity"/>
    <property type="evidence" value="ECO:0007669"/>
    <property type="project" value="InterPro"/>
</dbReference>
<dbReference type="CDD" id="cd03768">
    <property type="entry name" value="SR_ResInv"/>
    <property type="match status" value="1"/>
</dbReference>
<dbReference type="PROSITE" id="PS51736">
    <property type="entry name" value="RECOMBINASES_3"/>
    <property type="match status" value="1"/>
</dbReference>